<evidence type="ECO:0000256" key="10">
    <source>
        <dbReference type="ARBA" id="ARBA00048848"/>
    </source>
</evidence>
<evidence type="ECO:0000313" key="14">
    <source>
        <dbReference type="Proteomes" id="UP000324800"/>
    </source>
</evidence>
<feature type="compositionally biased region" description="Basic residues" evidence="11">
    <location>
        <begin position="69"/>
        <end position="79"/>
    </location>
</feature>
<comment type="catalytic activity">
    <reaction evidence="9">
        <text>L-lysyl-[protein] + acetyl-CoA = N(6)-acetyl-L-lysyl-[protein] + CoA + H(+)</text>
        <dbReference type="Rhea" id="RHEA:45948"/>
        <dbReference type="Rhea" id="RHEA-COMP:9752"/>
        <dbReference type="Rhea" id="RHEA-COMP:10731"/>
        <dbReference type="ChEBI" id="CHEBI:15378"/>
        <dbReference type="ChEBI" id="CHEBI:29969"/>
        <dbReference type="ChEBI" id="CHEBI:57287"/>
        <dbReference type="ChEBI" id="CHEBI:57288"/>
        <dbReference type="ChEBI" id="CHEBI:61930"/>
        <dbReference type="EC" id="2.3.1.48"/>
    </reaction>
</comment>
<comment type="similarity">
    <text evidence="6">Belongs to the acetyltransferase family. NAA60 subfamily.</text>
</comment>
<evidence type="ECO:0000256" key="6">
    <source>
        <dbReference type="ARBA" id="ARBA00025774"/>
    </source>
</evidence>
<dbReference type="GO" id="GO:0120518">
    <property type="term" value="F:protein N-terminal-methionine acetyltransferase activity"/>
    <property type="evidence" value="ECO:0007669"/>
    <property type="project" value="UniProtKB-EC"/>
</dbReference>
<dbReference type="EC" id="2.3.1.48" evidence="1"/>
<protein>
    <recommendedName>
        <fullName evidence="8">N-alpha-acetyltransferase 60</fullName>
        <ecNumber evidence="7">2.3.1.259</ecNumber>
        <ecNumber evidence="1">2.3.1.48</ecNumber>
    </recommendedName>
</protein>
<organism evidence="13 14">
    <name type="scientific">Streblomastix strix</name>
    <dbReference type="NCBI Taxonomy" id="222440"/>
    <lineage>
        <taxon>Eukaryota</taxon>
        <taxon>Metamonada</taxon>
        <taxon>Preaxostyla</taxon>
        <taxon>Oxymonadida</taxon>
        <taxon>Streblomastigidae</taxon>
        <taxon>Streblomastix</taxon>
    </lineage>
</organism>
<comment type="catalytic activity">
    <reaction evidence="10">
        <text>N-terminal L-methionyl-[transmembrane protein] + acetyl-CoA = N-terminal N(alpha)-acetyl-L-methionyl-[transmembrane protein] + CoA + H(+)</text>
        <dbReference type="Rhea" id="RHEA:50604"/>
        <dbReference type="Rhea" id="RHEA-COMP:12745"/>
        <dbReference type="Rhea" id="RHEA-COMP:12746"/>
        <dbReference type="ChEBI" id="CHEBI:15378"/>
        <dbReference type="ChEBI" id="CHEBI:57287"/>
        <dbReference type="ChEBI" id="CHEBI:57288"/>
        <dbReference type="ChEBI" id="CHEBI:64731"/>
        <dbReference type="ChEBI" id="CHEBI:133414"/>
        <dbReference type="EC" id="2.3.1.259"/>
    </reaction>
</comment>
<sequence length="222" mass="25914">MDTELEQRSLLPEDEEELAQMFEELFPVHYPRQLSHEMCNSPSNTYTCVYVKKNVSKNEQENNTEKLQKSQKKKKKKKVQSQDPPQQRNLAAMIIVTYEPDSELDRIGWSLISAKKSWFGTQALAHIILIGVRKEWRMRRLGSQLVQGAIEETKRRVQNCIAMHLHALTSNYAARKLYLSLGFKQSGLIKDYYHLGQKQTKADAYLFIKEFEVKVEKFCTIL</sequence>
<evidence type="ECO:0000256" key="5">
    <source>
        <dbReference type="ARBA" id="ARBA00023315"/>
    </source>
</evidence>
<keyword evidence="4" id="KW-0156">Chromatin regulator</keyword>
<dbReference type="AlphaFoldDB" id="A0A5J4WUQ1"/>
<keyword evidence="5" id="KW-0012">Acyltransferase</keyword>
<evidence type="ECO:0000256" key="8">
    <source>
        <dbReference type="ARBA" id="ARBA00026144"/>
    </source>
</evidence>
<dbReference type="OrthoDB" id="41532at2759"/>
<evidence type="ECO:0000256" key="2">
    <source>
        <dbReference type="ARBA" id="ARBA00022679"/>
    </source>
</evidence>
<evidence type="ECO:0000256" key="3">
    <source>
        <dbReference type="ARBA" id="ARBA00022829"/>
    </source>
</evidence>
<evidence type="ECO:0000256" key="1">
    <source>
        <dbReference type="ARBA" id="ARBA00013184"/>
    </source>
</evidence>
<evidence type="ECO:0000313" key="13">
    <source>
        <dbReference type="EMBL" id="KAA6398620.1"/>
    </source>
</evidence>
<dbReference type="GO" id="GO:0007059">
    <property type="term" value="P:chromosome segregation"/>
    <property type="evidence" value="ECO:0007669"/>
    <property type="project" value="UniProtKB-KW"/>
</dbReference>
<proteinExistence type="inferred from homology"/>
<gene>
    <name evidence="13" type="ORF">EZS28_005852</name>
</gene>
<dbReference type="InterPro" id="IPR016181">
    <property type="entry name" value="Acyl_CoA_acyltransferase"/>
</dbReference>
<dbReference type="InterPro" id="IPR045141">
    <property type="entry name" value="NAA60-like"/>
</dbReference>
<reference evidence="13 14" key="1">
    <citation type="submission" date="2019-03" db="EMBL/GenBank/DDBJ databases">
        <title>Single cell metagenomics reveals metabolic interactions within the superorganism composed of flagellate Streblomastix strix and complex community of Bacteroidetes bacteria on its surface.</title>
        <authorList>
            <person name="Treitli S.C."/>
            <person name="Kolisko M."/>
            <person name="Husnik F."/>
            <person name="Keeling P."/>
            <person name="Hampl V."/>
        </authorList>
    </citation>
    <scope>NUCLEOTIDE SEQUENCE [LARGE SCALE GENOMIC DNA]</scope>
    <source>
        <strain evidence="13">ST1C</strain>
    </source>
</reference>
<dbReference type="SUPFAM" id="SSF55729">
    <property type="entry name" value="Acyl-CoA N-acyltransferases (Nat)"/>
    <property type="match status" value="1"/>
</dbReference>
<feature type="compositionally biased region" description="Basic and acidic residues" evidence="11">
    <location>
        <begin position="59"/>
        <end position="68"/>
    </location>
</feature>
<evidence type="ECO:0000259" key="12">
    <source>
        <dbReference type="PROSITE" id="PS51186"/>
    </source>
</evidence>
<dbReference type="InterPro" id="IPR000182">
    <property type="entry name" value="GNAT_dom"/>
</dbReference>
<name>A0A5J4WUQ1_9EUKA</name>
<comment type="caution">
    <text evidence="13">The sequence shown here is derived from an EMBL/GenBank/DDBJ whole genome shotgun (WGS) entry which is preliminary data.</text>
</comment>
<dbReference type="GO" id="GO:0004402">
    <property type="term" value="F:histone acetyltransferase activity"/>
    <property type="evidence" value="ECO:0007669"/>
    <property type="project" value="TreeGrafter"/>
</dbReference>
<dbReference type="Pfam" id="PF00583">
    <property type="entry name" value="Acetyltransf_1"/>
    <property type="match status" value="1"/>
</dbReference>
<keyword evidence="2" id="KW-0808">Transferase</keyword>
<accession>A0A5J4WUQ1</accession>
<feature type="region of interest" description="Disordered" evidence="11">
    <location>
        <begin position="59"/>
        <end position="85"/>
    </location>
</feature>
<evidence type="ECO:0000256" key="9">
    <source>
        <dbReference type="ARBA" id="ARBA00048017"/>
    </source>
</evidence>
<dbReference type="PANTHER" id="PTHR14744:SF15">
    <property type="entry name" value="N-ALPHA-ACETYLTRANSFERASE 60"/>
    <property type="match status" value="1"/>
</dbReference>
<dbReference type="EMBL" id="SNRW01000916">
    <property type="protein sequence ID" value="KAA6398620.1"/>
    <property type="molecule type" value="Genomic_DNA"/>
</dbReference>
<evidence type="ECO:0000256" key="11">
    <source>
        <dbReference type="SAM" id="MobiDB-lite"/>
    </source>
</evidence>
<feature type="domain" description="N-acetyltransferase" evidence="12">
    <location>
        <begin position="5"/>
        <end position="212"/>
    </location>
</feature>
<dbReference type="Proteomes" id="UP000324800">
    <property type="component" value="Unassembled WGS sequence"/>
</dbReference>
<dbReference type="Gene3D" id="3.40.630.30">
    <property type="match status" value="1"/>
</dbReference>
<dbReference type="PROSITE" id="PS51186">
    <property type="entry name" value="GNAT"/>
    <property type="match status" value="1"/>
</dbReference>
<evidence type="ECO:0000256" key="4">
    <source>
        <dbReference type="ARBA" id="ARBA00022853"/>
    </source>
</evidence>
<dbReference type="PANTHER" id="PTHR14744">
    <property type="entry name" value="N-ALPHA-ACETYLTRANSFERASE 60"/>
    <property type="match status" value="1"/>
</dbReference>
<dbReference type="CDD" id="cd04301">
    <property type="entry name" value="NAT_SF"/>
    <property type="match status" value="1"/>
</dbReference>
<dbReference type="GO" id="GO:0000139">
    <property type="term" value="C:Golgi membrane"/>
    <property type="evidence" value="ECO:0007669"/>
    <property type="project" value="TreeGrafter"/>
</dbReference>
<evidence type="ECO:0000256" key="7">
    <source>
        <dbReference type="ARBA" id="ARBA00026111"/>
    </source>
</evidence>
<dbReference type="EC" id="2.3.1.259" evidence="7"/>
<keyword evidence="3" id="KW-0159">Chromosome partition</keyword>